<gene>
    <name evidence="3" type="ORF">AALP_AAs63595U000400</name>
</gene>
<organism evidence="3 4">
    <name type="scientific">Arabis alpina</name>
    <name type="common">Alpine rock-cress</name>
    <dbReference type="NCBI Taxonomy" id="50452"/>
    <lineage>
        <taxon>Eukaryota</taxon>
        <taxon>Viridiplantae</taxon>
        <taxon>Streptophyta</taxon>
        <taxon>Embryophyta</taxon>
        <taxon>Tracheophyta</taxon>
        <taxon>Spermatophyta</taxon>
        <taxon>Magnoliopsida</taxon>
        <taxon>eudicotyledons</taxon>
        <taxon>Gunneridae</taxon>
        <taxon>Pentapetalae</taxon>
        <taxon>rosids</taxon>
        <taxon>malvids</taxon>
        <taxon>Brassicales</taxon>
        <taxon>Brassicaceae</taxon>
        <taxon>Arabideae</taxon>
        <taxon>Arabis</taxon>
    </lineage>
</organism>
<evidence type="ECO:0000313" key="4">
    <source>
        <dbReference type="Proteomes" id="UP000029120"/>
    </source>
</evidence>
<evidence type="ECO:0000259" key="2">
    <source>
        <dbReference type="Pfam" id="PF14111"/>
    </source>
</evidence>
<keyword evidence="4" id="KW-1185">Reference proteome</keyword>
<sequence>MESQRQIWDVLKDMCIGSKKDPWKVHTDAQQKYIHDHRLCLVVKGLNPYHQNPKGIKLAMPGTWGLIGKVESQVTDDGLVNFFFQKEHHMLTVLDKPPYNYRGWMVAVDLWSRRFSPTFLRSIPFRIRIDKLPADYHRLDIIESIGEMHGHVVDTQITEPNFVQDRPAQVWVQVEFDVDHEITTVRKVDIMPREPPVELEFSYKGLQKLCATCGSLRHAYDKCPMASTLSTTASALMEIGHDPYGTTEERQVAVVGINTGQEIGENAETSPIIPPALVPLTAYLIEEPAQNEINMIEATGTEEEYGLKRTSAGAQLEDQPAEAKRFARPSQEIYSHNEASTSTAPRVSPGIITEATTDGLVVARKPPVAK</sequence>
<dbReference type="OrthoDB" id="1057861at2759"/>
<name>A0A087FW77_ARAAL</name>
<dbReference type="PANTHER" id="PTHR31286:SF170">
    <property type="entry name" value="(RAPE) HYPOTHETICAL PROTEIN"/>
    <property type="match status" value="1"/>
</dbReference>
<feature type="region of interest" description="Disordered" evidence="1">
    <location>
        <begin position="312"/>
        <end position="349"/>
    </location>
</feature>
<dbReference type="eggNOG" id="KOG1075">
    <property type="taxonomic scope" value="Eukaryota"/>
</dbReference>
<dbReference type="InterPro" id="IPR025558">
    <property type="entry name" value="DUF4283"/>
</dbReference>
<evidence type="ECO:0000313" key="3">
    <source>
        <dbReference type="EMBL" id="KFK21879.1"/>
    </source>
</evidence>
<dbReference type="Gramene" id="KFK21879">
    <property type="protein sequence ID" value="KFK21879"/>
    <property type="gene ID" value="AALP_AAs63595U000400"/>
</dbReference>
<reference evidence="4" key="1">
    <citation type="journal article" date="2015" name="Nat. Plants">
        <title>Genome expansion of Arabis alpina linked with retrotransposition and reduced symmetric DNA methylation.</title>
        <authorList>
            <person name="Willing E.M."/>
            <person name="Rawat V."/>
            <person name="Mandakova T."/>
            <person name="Maumus F."/>
            <person name="James G.V."/>
            <person name="Nordstroem K.J."/>
            <person name="Becker C."/>
            <person name="Warthmann N."/>
            <person name="Chica C."/>
            <person name="Szarzynska B."/>
            <person name="Zytnicki M."/>
            <person name="Albani M.C."/>
            <person name="Kiefer C."/>
            <person name="Bergonzi S."/>
            <person name="Castaings L."/>
            <person name="Mateos J.L."/>
            <person name="Berns M.C."/>
            <person name="Bujdoso N."/>
            <person name="Piofczyk T."/>
            <person name="de Lorenzo L."/>
            <person name="Barrero-Sicilia C."/>
            <person name="Mateos I."/>
            <person name="Piednoel M."/>
            <person name="Hagmann J."/>
            <person name="Chen-Min-Tao R."/>
            <person name="Iglesias-Fernandez R."/>
            <person name="Schuster S.C."/>
            <person name="Alonso-Blanco C."/>
            <person name="Roudier F."/>
            <person name="Carbonero P."/>
            <person name="Paz-Ares J."/>
            <person name="Davis S.J."/>
            <person name="Pecinka A."/>
            <person name="Quesneville H."/>
            <person name="Colot V."/>
            <person name="Lysak M.A."/>
            <person name="Weigel D."/>
            <person name="Coupland G."/>
            <person name="Schneeberger K."/>
        </authorList>
    </citation>
    <scope>NUCLEOTIDE SEQUENCE [LARGE SCALE GENOMIC DNA]</scope>
    <source>
        <strain evidence="4">cv. Pajares</strain>
    </source>
</reference>
<proteinExistence type="predicted"/>
<dbReference type="InterPro" id="IPR040256">
    <property type="entry name" value="At4g02000-like"/>
</dbReference>
<dbReference type="EMBL" id="KL994868">
    <property type="protein sequence ID" value="KFK21879.1"/>
    <property type="molecule type" value="Genomic_DNA"/>
</dbReference>
<dbReference type="PANTHER" id="PTHR31286">
    <property type="entry name" value="GLYCINE-RICH CELL WALL STRUCTURAL PROTEIN 1.8-LIKE"/>
    <property type="match status" value="1"/>
</dbReference>
<protein>
    <recommendedName>
        <fullName evidence="2">DUF4283 domain-containing protein</fullName>
    </recommendedName>
</protein>
<dbReference type="AlphaFoldDB" id="A0A087FW77"/>
<accession>A0A087FW77</accession>
<dbReference type="Pfam" id="PF14111">
    <property type="entry name" value="DUF4283"/>
    <property type="match status" value="1"/>
</dbReference>
<feature type="compositionally biased region" description="Polar residues" evidence="1">
    <location>
        <begin position="332"/>
        <end position="345"/>
    </location>
</feature>
<feature type="domain" description="DUF4283" evidence="2">
    <location>
        <begin position="36"/>
        <end position="118"/>
    </location>
</feature>
<dbReference type="Proteomes" id="UP000029120">
    <property type="component" value="Unassembled WGS sequence"/>
</dbReference>
<evidence type="ECO:0000256" key="1">
    <source>
        <dbReference type="SAM" id="MobiDB-lite"/>
    </source>
</evidence>